<accession>A0A6M0RW02</accession>
<sequence length="371" mass="41825">MAQYQCFIDLGSSGTKAVLNDGERFYSYQCPPLVADMPPSELTIIEAQGEQIGSGLESISYLQLDPETPAYALGIDAQGRPNKATSSLPKSALAHIRALGIIGEFAHQHELERITLDVGIALPFNEYLTDYKALTSEILGHKMFTYRGQDIFLEFGNVKVLPEAAGLVQWRKVQRSQQKERSKKTFVVLMFGHRDLSFLLFNGGRPPQGEPSSTERLGYQQLLKAVAQDLPCNSDDPFLYDALINNSARVVFPNRPRKGYPLAERREKANSYYWELVRYRLNEWLAAVSVPNYEVLVSGGTAAQLRDELEEYFEERSTFCTVNWLEDLQEEVAANLDLETDIDQLRFCDCYGGAKWLALKFQKLAVGRSRG</sequence>
<proteinExistence type="predicted"/>
<dbReference type="Pfam" id="PF17989">
    <property type="entry name" value="ALP_N"/>
    <property type="match status" value="1"/>
</dbReference>
<dbReference type="CDD" id="cd10227">
    <property type="entry name" value="ASKHA_NBD_ParM-like"/>
    <property type="match status" value="1"/>
</dbReference>
<dbReference type="InterPro" id="IPR040607">
    <property type="entry name" value="ALP_N"/>
</dbReference>
<organism evidence="2 3">
    <name type="scientific">Adonisia turfae CCMR0081</name>
    <dbReference type="NCBI Taxonomy" id="2292702"/>
    <lineage>
        <taxon>Bacteria</taxon>
        <taxon>Bacillati</taxon>
        <taxon>Cyanobacteriota</taxon>
        <taxon>Adonisia</taxon>
        <taxon>Adonisia turfae</taxon>
    </lineage>
</organism>
<evidence type="ECO:0000313" key="2">
    <source>
        <dbReference type="EMBL" id="NEZ60040.1"/>
    </source>
</evidence>
<dbReference type="Gene3D" id="3.30.420.40">
    <property type="match status" value="2"/>
</dbReference>
<gene>
    <name evidence="2" type="ORF">DXZ20_31235</name>
</gene>
<protein>
    <submittedName>
        <fullName evidence="2">ParM/StbA family protein</fullName>
    </submittedName>
</protein>
<keyword evidence="3" id="KW-1185">Reference proteome</keyword>
<dbReference type="Proteomes" id="UP000481033">
    <property type="component" value="Unassembled WGS sequence"/>
</dbReference>
<evidence type="ECO:0000259" key="1">
    <source>
        <dbReference type="Pfam" id="PF17989"/>
    </source>
</evidence>
<dbReference type="EMBL" id="QXHD01000004">
    <property type="protein sequence ID" value="NEZ60040.1"/>
    <property type="molecule type" value="Genomic_DNA"/>
</dbReference>
<name>A0A6M0RW02_9CYAN</name>
<reference evidence="2 3" key="1">
    <citation type="journal article" date="2020" name="Microb. Ecol.">
        <title>Ecogenomics of the Marine Benthic Filamentous Cyanobacterium Adonisia.</title>
        <authorList>
            <person name="Walter J.M."/>
            <person name="Coutinho F.H."/>
            <person name="Leomil L."/>
            <person name="Hargreaves P.I."/>
            <person name="Campeao M.E."/>
            <person name="Vieira V.V."/>
            <person name="Silva B.S."/>
            <person name="Fistarol G.O."/>
            <person name="Salomon P.S."/>
            <person name="Sawabe T."/>
            <person name="Mino S."/>
            <person name="Hosokawa M."/>
            <person name="Miyashita H."/>
            <person name="Maruyama F."/>
            <person name="van Verk M.C."/>
            <person name="Dutilh B.E."/>
            <person name="Thompson C.C."/>
            <person name="Thompson F.L."/>
        </authorList>
    </citation>
    <scope>NUCLEOTIDE SEQUENCE [LARGE SCALE GENOMIC DNA]</scope>
    <source>
        <strain evidence="2 3">CCMR0081</strain>
    </source>
</reference>
<dbReference type="AlphaFoldDB" id="A0A6M0RW02"/>
<dbReference type="RefSeq" id="WP_163660870.1">
    <property type="nucleotide sequence ID" value="NZ_QXHD01000004.1"/>
</dbReference>
<comment type="caution">
    <text evidence="2">The sequence shown here is derived from an EMBL/GenBank/DDBJ whole genome shotgun (WGS) entry which is preliminary data.</text>
</comment>
<evidence type="ECO:0000313" key="3">
    <source>
        <dbReference type="Proteomes" id="UP000481033"/>
    </source>
</evidence>
<feature type="domain" description="Actin-like protein N-terminal" evidence="1">
    <location>
        <begin position="8"/>
        <end position="166"/>
    </location>
</feature>